<comment type="caution">
    <text evidence="1">The sequence shown here is derived from an EMBL/GenBank/DDBJ whole genome shotgun (WGS) entry which is preliminary data.</text>
</comment>
<protein>
    <submittedName>
        <fullName evidence="1">Uncharacterized protein</fullName>
    </submittedName>
</protein>
<evidence type="ECO:0000313" key="2">
    <source>
        <dbReference type="Proteomes" id="UP001054837"/>
    </source>
</evidence>
<evidence type="ECO:0000313" key="1">
    <source>
        <dbReference type="EMBL" id="GIY50189.1"/>
    </source>
</evidence>
<accession>A0AAV4TWB9</accession>
<dbReference type="AlphaFoldDB" id="A0AAV4TWB9"/>
<dbReference type="Proteomes" id="UP001054837">
    <property type="component" value="Unassembled WGS sequence"/>
</dbReference>
<gene>
    <name evidence="1" type="ORF">CDAR_37041</name>
</gene>
<reference evidence="1 2" key="1">
    <citation type="submission" date="2021-06" db="EMBL/GenBank/DDBJ databases">
        <title>Caerostris darwini draft genome.</title>
        <authorList>
            <person name="Kono N."/>
            <person name="Arakawa K."/>
        </authorList>
    </citation>
    <scope>NUCLEOTIDE SEQUENCE [LARGE SCALE GENOMIC DNA]</scope>
</reference>
<organism evidence="1 2">
    <name type="scientific">Caerostris darwini</name>
    <dbReference type="NCBI Taxonomy" id="1538125"/>
    <lineage>
        <taxon>Eukaryota</taxon>
        <taxon>Metazoa</taxon>
        <taxon>Ecdysozoa</taxon>
        <taxon>Arthropoda</taxon>
        <taxon>Chelicerata</taxon>
        <taxon>Arachnida</taxon>
        <taxon>Araneae</taxon>
        <taxon>Araneomorphae</taxon>
        <taxon>Entelegynae</taxon>
        <taxon>Araneoidea</taxon>
        <taxon>Araneidae</taxon>
        <taxon>Caerostris</taxon>
    </lineage>
</organism>
<name>A0AAV4TWB9_9ARAC</name>
<proteinExistence type="predicted"/>
<sequence>MENMHLKVFYNAIQWMYLSIRYCTSSVLLLYTAKAIHTTFDDFLIIHDKYKATWKELRRKSHILQRKQKLRPELKFRDIIEDKTAVRPISTTIRNPKSREEYQSDVLS</sequence>
<keyword evidence="2" id="KW-1185">Reference proteome</keyword>
<dbReference type="EMBL" id="BPLQ01010361">
    <property type="protein sequence ID" value="GIY50189.1"/>
    <property type="molecule type" value="Genomic_DNA"/>
</dbReference>